<reference evidence="2 3" key="1">
    <citation type="journal article" date="2020" name="ISME J.">
        <title>Uncovering the hidden diversity of litter-decomposition mechanisms in mushroom-forming fungi.</title>
        <authorList>
            <person name="Floudas D."/>
            <person name="Bentzer J."/>
            <person name="Ahren D."/>
            <person name="Johansson T."/>
            <person name="Persson P."/>
            <person name="Tunlid A."/>
        </authorList>
    </citation>
    <scope>NUCLEOTIDE SEQUENCE [LARGE SCALE GENOMIC DNA]</scope>
    <source>
        <strain evidence="2 3">CBS 146.42</strain>
    </source>
</reference>
<feature type="region of interest" description="Disordered" evidence="1">
    <location>
        <begin position="403"/>
        <end position="462"/>
    </location>
</feature>
<feature type="compositionally biased region" description="Low complexity" evidence="1">
    <location>
        <begin position="448"/>
        <end position="459"/>
    </location>
</feature>
<feature type="region of interest" description="Disordered" evidence="1">
    <location>
        <begin position="32"/>
        <end position="68"/>
    </location>
</feature>
<organism evidence="2 3">
    <name type="scientific">Leucocoprinus leucothites</name>
    <dbReference type="NCBI Taxonomy" id="201217"/>
    <lineage>
        <taxon>Eukaryota</taxon>
        <taxon>Fungi</taxon>
        <taxon>Dikarya</taxon>
        <taxon>Basidiomycota</taxon>
        <taxon>Agaricomycotina</taxon>
        <taxon>Agaricomycetes</taxon>
        <taxon>Agaricomycetidae</taxon>
        <taxon>Agaricales</taxon>
        <taxon>Agaricineae</taxon>
        <taxon>Agaricaceae</taxon>
        <taxon>Leucocoprinus</taxon>
    </lineage>
</organism>
<comment type="caution">
    <text evidence="2">The sequence shown here is derived from an EMBL/GenBank/DDBJ whole genome shotgun (WGS) entry which is preliminary data.</text>
</comment>
<keyword evidence="3" id="KW-1185">Reference proteome</keyword>
<dbReference type="AlphaFoldDB" id="A0A8H5LJE0"/>
<feature type="compositionally biased region" description="Low complexity" evidence="1">
    <location>
        <begin position="403"/>
        <end position="427"/>
    </location>
</feature>
<evidence type="ECO:0000313" key="2">
    <source>
        <dbReference type="EMBL" id="KAF5359334.1"/>
    </source>
</evidence>
<dbReference type="OrthoDB" id="3269821at2759"/>
<feature type="compositionally biased region" description="Pro residues" evidence="1">
    <location>
        <begin position="41"/>
        <end position="63"/>
    </location>
</feature>
<feature type="compositionally biased region" description="Polar residues" evidence="1">
    <location>
        <begin position="237"/>
        <end position="247"/>
    </location>
</feature>
<dbReference type="Proteomes" id="UP000559027">
    <property type="component" value="Unassembled WGS sequence"/>
</dbReference>
<feature type="region of interest" description="Disordered" evidence="1">
    <location>
        <begin position="527"/>
        <end position="580"/>
    </location>
</feature>
<dbReference type="EMBL" id="JAACJO010000004">
    <property type="protein sequence ID" value="KAF5359334.1"/>
    <property type="molecule type" value="Genomic_DNA"/>
</dbReference>
<evidence type="ECO:0000313" key="3">
    <source>
        <dbReference type="Proteomes" id="UP000559027"/>
    </source>
</evidence>
<gene>
    <name evidence="2" type="ORF">D9756_003251</name>
</gene>
<feature type="region of interest" description="Disordered" evidence="1">
    <location>
        <begin position="219"/>
        <end position="254"/>
    </location>
</feature>
<evidence type="ECO:0000256" key="1">
    <source>
        <dbReference type="SAM" id="MobiDB-lite"/>
    </source>
</evidence>
<protein>
    <submittedName>
        <fullName evidence="2">Uncharacterized protein</fullName>
    </submittedName>
</protein>
<proteinExistence type="predicted"/>
<name>A0A8H5LJE0_9AGAR</name>
<accession>A0A8H5LJE0</accession>
<feature type="compositionally biased region" description="Low complexity" evidence="1">
    <location>
        <begin position="555"/>
        <end position="580"/>
    </location>
</feature>
<feature type="compositionally biased region" description="Polar residues" evidence="1">
    <location>
        <begin position="289"/>
        <end position="301"/>
    </location>
</feature>
<feature type="compositionally biased region" description="Low complexity" evidence="1">
    <location>
        <begin position="219"/>
        <end position="232"/>
    </location>
</feature>
<feature type="region of interest" description="Disordered" evidence="1">
    <location>
        <begin position="271"/>
        <end position="307"/>
    </location>
</feature>
<sequence>MPSNIPGPSLLLSPMASLTALSPVSVYTRKHRRALPDTAAAPPPSAFKPVSTPAPPPPSPPPLRRQSTHSFSSLSSFRRISNPHFIAAVKTPAVLAGLAARLDWPDLLSLLNTCRDCRHVFRNVILRDLLLSRLVPGFAEALRFRDLANYRDVPIDLHDLDLLLISLKLPLHRYPTHALRTMTALYPTLEDDYITTKLVALSLAHSRFVLLLQALVHSSSSPLPSEPEAVAPKTRRVSPSTNQSSRPLNFPPPLSYLKEQQRTALEQRVHAPLPDPPALSKRSKRHSLPTRSKSTDPSYSHLTHDIHPSADSLSTMISINNAYPEPHETNKSVRRRSIFSKTLVTPPPPEEPRALRVYSKSWRKTTYNTGSNPNLYQANIDDLASLYGSDDFVLERPRRRFASTNLSSDSSNSSSPVTSPSPLPRVSGVESGNSSGGRSSPSTPPPTTSLSTLPITIRTPSPHDLHLATSRVRAPILRVFVPCTKMETDSDSVLACEHYLVKAGLWEHLSTGDVVCNLGYIPPTTSDLDPLAANDANNYTGEDDQDGSPTRFGSRHGSGSASSSSSSSHPSSLAGTNNNNNSNSNYSRKWLLFNGEYLVPYTAPDILPIDNPITLPSPYYYTHLMPTFSNRPGYNNTLGGSQNFRFWIGKFPPLMSDEVPQMAMVNVAGRVKSVKAPAGWVEARKWVWTARVGRYKPKMDMSSSSVSGSGSSPYFDHQRQQQQNLAQLGAEIGQGWYGEWVLEGEGTSEGRQELLDILNKGVVPGGPREWEFIRERSGNGRVWLRMVT</sequence>